<organism evidence="11 12">
    <name type="scientific">Pseudanabaena galeata UHCC 0370</name>
    <dbReference type="NCBI Taxonomy" id="3110310"/>
    <lineage>
        <taxon>Bacteria</taxon>
        <taxon>Bacillati</taxon>
        <taxon>Cyanobacteriota</taxon>
        <taxon>Cyanophyceae</taxon>
        <taxon>Pseudanabaenales</taxon>
        <taxon>Pseudanabaenaceae</taxon>
        <taxon>Pseudanabaena</taxon>
    </lineage>
</organism>
<evidence type="ECO:0000256" key="5">
    <source>
        <dbReference type="ARBA" id="ARBA00022519"/>
    </source>
</evidence>
<keyword evidence="12" id="KW-1185">Reference proteome</keyword>
<keyword evidence="6 9" id="KW-0812">Transmembrane</keyword>
<evidence type="ECO:0000256" key="9">
    <source>
        <dbReference type="RuleBase" id="RU361157"/>
    </source>
</evidence>
<dbReference type="EMBL" id="JAYGIE010000003">
    <property type="protein sequence ID" value="MEA5476231.1"/>
    <property type="molecule type" value="Genomic_DNA"/>
</dbReference>
<keyword evidence="3 9" id="KW-0813">Transport</keyword>
<feature type="transmembrane region" description="Helical" evidence="9">
    <location>
        <begin position="171"/>
        <end position="188"/>
    </location>
</feature>
<comment type="similarity">
    <text evidence="2 9">Belongs to the ABC-2 integral membrane protein family.</text>
</comment>
<evidence type="ECO:0000256" key="4">
    <source>
        <dbReference type="ARBA" id="ARBA00022475"/>
    </source>
</evidence>
<dbReference type="Pfam" id="PF01061">
    <property type="entry name" value="ABC2_membrane"/>
    <property type="match status" value="1"/>
</dbReference>
<evidence type="ECO:0000256" key="7">
    <source>
        <dbReference type="ARBA" id="ARBA00022989"/>
    </source>
</evidence>
<dbReference type="PANTHER" id="PTHR30413">
    <property type="entry name" value="INNER MEMBRANE TRANSPORT PERMEASE"/>
    <property type="match status" value="1"/>
</dbReference>
<comment type="subcellular location">
    <subcellularLocation>
        <location evidence="1">Cell inner membrane</location>
        <topology evidence="1">Multi-pass membrane protein</topology>
    </subcellularLocation>
    <subcellularLocation>
        <location evidence="9">Cell membrane</location>
        <topology evidence="9">Multi-pass membrane protein</topology>
    </subcellularLocation>
</comment>
<proteinExistence type="inferred from homology"/>
<dbReference type="PANTHER" id="PTHR30413:SF8">
    <property type="entry name" value="TRANSPORT PERMEASE PROTEIN"/>
    <property type="match status" value="1"/>
</dbReference>
<keyword evidence="5" id="KW-0997">Cell inner membrane</keyword>
<dbReference type="InterPro" id="IPR047817">
    <property type="entry name" value="ABC2_TM_bact-type"/>
</dbReference>
<dbReference type="InterPro" id="IPR013525">
    <property type="entry name" value="ABC2_TM"/>
</dbReference>
<dbReference type="Proteomes" id="UP001301388">
    <property type="component" value="Unassembled WGS sequence"/>
</dbReference>
<gene>
    <name evidence="11" type="ORF">VB774_01240</name>
</gene>
<evidence type="ECO:0000313" key="12">
    <source>
        <dbReference type="Proteomes" id="UP001301388"/>
    </source>
</evidence>
<accession>A0ABU5TD80</accession>
<sequence length="256" mass="29733">MYKSLTWEMTKSEVTDRYRGQILGWFWAILHPLILIGVYIFIFVVIFKIRIGGTREMPLDYTTYLLSGLIPWLTVQEVMSKAGTAITSNANLVKQVVFPIEILPIKSILASLITQGIFLSILIMYVLATNHSLPFTYIFLPLLFFIQMVGMAGISFTLSAIGVYFKDVKDIVQMFTLIGIYLLPIFYLPEQVPEQFRLLLFINPFSYMVWCYQDVLYLGRFDHPWAWVAFIVMSHFSFTFGYNLFRKLKIMFGNVL</sequence>
<keyword evidence="7 9" id="KW-1133">Transmembrane helix</keyword>
<name>A0ABU5TD80_9CYAN</name>
<evidence type="ECO:0000256" key="1">
    <source>
        <dbReference type="ARBA" id="ARBA00004429"/>
    </source>
</evidence>
<feature type="transmembrane region" description="Helical" evidence="9">
    <location>
        <begin position="225"/>
        <end position="245"/>
    </location>
</feature>
<evidence type="ECO:0000313" key="11">
    <source>
        <dbReference type="EMBL" id="MEA5476231.1"/>
    </source>
</evidence>
<dbReference type="RefSeq" id="WP_281009073.1">
    <property type="nucleotide sequence ID" value="NZ_JAYGIE010000003.1"/>
</dbReference>
<comment type="caution">
    <text evidence="11">The sequence shown here is derived from an EMBL/GenBank/DDBJ whole genome shotgun (WGS) entry which is preliminary data.</text>
</comment>
<reference evidence="11 12" key="1">
    <citation type="submission" date="2023-12" db="EMBL/GenBank/DDBJ databases">
        <title>Baltic Sea Cyanobacteria.</title>
        <authorList>
            <person name="Delbaje E."/>
            <person name="Fewer D.P."/>
            <person name="Shishido T.K."/>
        </authorList>
    </citation>
    <scope>NUCLEOTIDE SEQUENCE [LARGE SCALE GENOMIC DNA]</scope>
    <source>
        <strain evidence="11 12">UHCC 0370</strain>
    </source>
</reference>
<keyword evidence="4 9" id="KW-1003">Cell membrane</keyword>
<evidence type="ECO:0000256" key="2">
    <source>
        <dbReference type="ARBA" id="ARBA00007783"/>
    </source>
</evidence>
<evidence type="ECO:0000256" key="3">
    <source>
        <dbReference type="ARBA" id="ARBA00022448"/>
    </source>
</evidence>
<keyword evidence="8 9" id="KW-0472">Membrane</keyword>
<evidence type="ECO:0000256" key="8">
    <source>
        <dbReference type="ARBA" id="ARBA00023136"/>
    </source>
</evidence>
<feature type="transmembrane region" description="Helical" evidence="9">
    <location>
        <begin position="25"/>
        <end position="47"/>
    </location>
</feature>
<feature type="domain" description="ABC transmembrane type-2" evidence="10">
    <location>
        <begin position="23"/>
        <end position="248"/>
    </location>
</feature>
<protein>
    <recommendedName>
        <fullName evidence="9">Transport permease protein</fullName>
    </recommendedName>
</protein>
<feature type="transmembrane region" description="Helical" evidence="9">
    <location>
        <begin position="108"/>
        <end position="127"/>
    </location>
</feature>
<feature type="transmembrane region" description="Helical" evidence="9">
    <location>
        <begin position="139"/>
        <end position="165"/>
    </location>
</feature>
<dbReference type="PROSITE" id="PS51012">
    <property type="entry name" value="ABC_TM2"/>
    <property type="match status" value="1"/>
</dbReference>
<comment type="caution">
    <text evidence="9">Lacks conserved residue(s) required for the propagation of feature annotation.</text>
</comment>
<evidence type="ECO:0000256" key="6">
    <source>
        <dbReference type="ARBA" id="ARBA00022692"/>
    </source>
</evidence>
<evidence type="ECO:0000259" key="10">
    <source>
        <dbReference type="PROSITE" id="PS51012"/>
    </source>
</evidence>